<feature type="compositionally biased region" description="Basic and acidic residues" evidence="1">
    <location>
        <begin position="115"/>
        <end position="125"/>
    </location>
</feature>
<dbReference type="Proteomes" id="UP000215914">
    <property type="component" value="Chromosome 2"/>
</dbReference>
<evidence type="ECO:0000313" key="5">
    <source>
        <dbReference type="Proteomes" id="UP000215914"/>
    </source>
</evidence>
<sequence length="165" mass="18379">MLFVVVTLLRVGFIADVACMGGCFGCDAKSKLTKSQESQPSRPSHVAKPLIAERGEENGRCEVDDNALCVSSIDTPNPTLDSHGTGNTSQEFINHGLLLWNQTRQQWVGSKRKSKQTDQNREPKLSRNATYENLLGSNKPFAKRVPLSEMVTFLVNVWEHEGKYN</sequence>
<dbReference type="AlphaFoldDB" id="A0A251VCI0"/>
<feature type="domain" description="Gag1-like clamp" evidence="3">
    <location>
        <begin position="70"/>
        <end position="123"/>
    </location>
</feature>
<dbReference type="PANTHER" id="PTHR33373:SF35">
    <property type="entry name" value="DUF4050 DOMAIN-CONTAINING PROTEIN"/>
    <property type="match status" value="1"/>
</dbReference>
<reference evidence="5" key="1">
    <citation type="journal article" date="2017" name="Nature">
        <title>The sunflower genome provides insights into oil metabolism, flowering and Asterid evolution.</title>
        <authorList>
            <person name="Badouin H."/>
            <person name="Gouzy J."/>
            <person name="Grassa C.J."/>
            <person name="Murat F."/>
            <person name="Staton S.E."/>
            <person name="Cottret L."/>
            <person name="Lelandais-Briere C."/>
            <person name="Owens G.L."/>
            <person name="Carrere S."/>
            <person name="Mayjonade B."/>
            <person name="Legrand L."/>
            <person name="Gill N."/>
            <person name="Kane N.C."/>
            <person name="Bowers J.E."/>
            <person name="Hubner S."/>
            <person name="Bellec A."/>
            <person name="Berard A."/>
            <person name="Berges H."/>
            <person name="Blanchet N."/>
            <person name="Boniface M.C."/>
            <person name="Brunel D."/>
            <person name="Catrice O."/>
            <person name="Chaidir N."/>
            <person name="Claudel C."/>
            <person name="Donnadieu C."/>
            <person name="Faraut T."/>
            <person name="Fievet G."/>
            <person name="Helmstetter N."/>
            <person name="King M."/>
            <person name="Knapp S.J."/>
            <person name="Lai Z."/>
            <person name="Le Paslier M.C."/>
            <person name="Lippi Y."/>
            <person name="Lorenzon L."/>
            <person name="Mandel J.R."/>
            <person name="Marage G."/>
            <person name="Marchand G."/>
            <person name="Marquand E."/>
            <person name="Bret-Mestries E."/>
            <person name="Morien E."/>
            <person name="Nambeesan S."/>
            <person name="Nguyen T."/>
            <person name="Pegot-Espagnet P."/>
            <person name="Pouilly N."/>
            <person name="Raftis F."/>
            <person name="Sallet E."/>
            <person name="Schiex T."/>
            <person name="Thomas J."/>
            <person name="Vandecasteele C."/>
            <person name="Vares D."/>
            <person name="Vear F."/>
            <person name="Vautrin S."/>
            <person name="Crespi M."/>
            <person name="Mangin B."/>
            <person name="Burke J.M."/>
            <person name="Salse J."/>
            <person name="Munos S."/>
            <person name="Vincourt P."/>
            <person name="Rieseberg L.H."/>
            <person name="Langlade N.B."/>
        </authorList>
    </citation>
    <scope>NUCLEOTIDE SEQUENCE [LARGE SCALE GENOMIC DNA]</scope>
    <source>
        <strain evidence="5">cv. SF193</strain>
    </source>
</reference>
<dbReference type="PANTHER" id="PTHR33373">
    <property type="entry name" value="OS07G0479600 PROTEIN"/>
    <property type="match status" value="1"/>
</dbReference>
<dbReference type="EMBL" id="CM007891">
    <property type="protein sequence ID" value="OTG33305.1"/>
    <property type="molecule type" value="Genomic_DNA"/>
</dbReference>
<dbReference type="InterPro" id="IPR025124">
    <property type="entry name" value="Gag1-like_clamp"/>
</dbReference>
<evidence type="ECO:0000259" key="3">
    <source>
        <dbReference type="Pfam" id="PF13259"/>
    </source>
</evidence>
<name>A0A251VCI0_HELAN</name>
<dbReference type="InParanoid" id="A0A251VCI0"/>
<dbReference type="STRING" id="4232.A0A251VCI0"/>
<proteinExistence type="predicted"/>
<evidence type="ECO:0000256" key="1">
    <source>
        <dbReference type="SAM" id="MobiDB-lite"/>
    </source>
</evidence>
<keyword evidence="2" id="KW-0732">Signal</keyword>
<accession>A0A251VCI0</accession>
<feature type="chain" id="PRO_5013032957" description="Gag1-like clamp domain-containing protein" evidence="2">
    <location>
        <begin position="20"/>
        <end position="165"/>
    </location>
</feature>
<evidence type="ECO:0000313" key="4">
    <source>
        <dbReference type="EMBL" id="OTG33305.1"/>
    </source>
</evidence>
<protein>
    <recommendedName>
        <fullName evidence="3">Gag1-like clamp domain-containing protein</fullName>
    </recommendedName>
</protein>
<feature type="signal peptide" evidence="2">
    <location>
        <begin position="1"/>
        <end position="19"/>
    </location>
</feature>
<gene>
    <name evidence="4" type="ORF">HannXRQ_Chr02g0033241</name>
</gene>
<feature type="domain" description="Gag1-like clamp" evidence="3">
    <location>
        <begin position="126"/>
        <end position="164"/>
    </location>
</feature>
<keyword evidence="5" id="KW-1185">Reference proteome</keyword>
<dbReference type="Pfam" id="PF13259">
    <property type="entry name" value="clamp_Gag1-like"/>
    <property type="match status" value="2"/>
</dbReference>
<evidence type="ECO:0000256" key="2">
    <source>
        <dbReference type="SAM" id="SignalP"/>
    </source>
</evidence>
<feature type="region of interest" description="Disordered" evidence="1">
    <location>
        <begin position="109"/>
        <end position="130"/>
    </location>
</feature>
<organism evidence="4 5">
    <name type="scientific">Helianthus annuus</name>
    <name type="common">Common sunflower</name>
    <dbReference type="NCBI Taxonomy" id="4232"/>
    <lineage>
        <taxon>Eukaryota</taxon>
        <taxon>Viridiplantae</taxon>
        <taxon>Streptophyta</taxon>
        <taxon>Embryophyta</taxon>
        <taxon>Tracheophyta</taxon>
        <taxon>Spermatophyta</taxon>
        <taxon>Magnoliopsida</taxon>
        <taxon>eudicotyledons</taxon>
        <taxon>Gunneridae</taxon>
        <taxon>Pentapetalae</taxon>
        <taxon>asterids</taxon>
        <taxon>campanulids</taxon>
        <taxon>Asterales</taxon>
        <taxon>Asteraceae</taxon>
        <taxon>Asteroideae</taxon>
        <taxon>Heliantheae alliance</taxon>
        <taxon>Heliantheae</taxon>
        <taxon>Helianthus</taxon>
    </lineage>
</organism>